<dbReference type="InterPro" id="IPR036047">
    <property type="entry name" value="F-box-like_dom_sf"/>
</dbReference>
<dbReference type="InterPro" id="IPR032675">
    <property type="entry name" value="LRR_dom_sf"/>
</dbReference>
<dbReference type="CDD" id="cd09272">
    <property type="entry name" value="RNase_HI_RT_Ty1"/>
    <property type="match status" value="1"/>
</dbReference>
<evidence type="ECO:0000256" key="1">
    <source>
        <dbReference type="SAM" id="MobiDB-lite"/>
    </source>
</evidence>
<dbReference type="AlphaFoldDB" id="A0A699HB11"/>
<dbReference type="PANTHER" id="PTHR11439">
    <property type="entry name" value="GAG-POL-RELATED RETROTRANSPOSON"/>
    <property type="match status" value="1"/>
</dbReference>
<organism evidence="2">
    <name type="scientific">Tanacetum cinerariifolium</name>
    <name type="common">Dalmatian daisy</name>
    <name type="synonym">Chrysanthemum cinerariifolium</name>
    <dbReference type="NCBI Taxonomy" id="118510"/>
    <lineage>
        <taxon>Eukaryota</taxon>
        <taxon>Viridiplantae</taxon>
        <taxon>Streptophyta</taxon>
        <taxon>Embryophyta</taxon>
        <taxon>Tracheophyta</taxon>
        <taxon>Spermatophyta</taxon>
        <taxon>Magnoliopsida</taxon>
        <taxon>eudicotyledons</taxon>
        <taxon>Gunneridae</taxon>
        <taxon>Pentapetalae</taxon>
        <taxon>asterids</taxon>
        <taxon>campanulids</taxon>
        <taxon>Asterales</taxon>
        <taxon>Asteraceae</taxon>
        <taxon>Asteroideae</taxon>
        <taxon>Anthemideae</taxon>
        <taxon>Anthemidinae</taxon>
        <taxon>Tanacetum</taxon>
    </lineage>
</organism>
<gene>
    <name evidence="2" type="ORF">Tci_347824</name>
</gene>
<comment type="caution">
    <text evidence="2">The sequence shown here is derived from an EMBL/GenBank/DDBJ whole genome shotgun (WGS) entry which is preliminary data.</text>
</comment>
<feature type="region of interest" description="Disordered" evidence="1">
    <location>
        <begin position="1"/>
        <end position="22"/>
    </location>
</feature>
<dbReference type="EMBL" id="BKCJ010128202">
    <property type="protein sequence ID" value="GEX75849.1"/>
    <property type="molecule type" value="Genomic_DNA"/>
</dbReference>
<feature type="non-terminal residue" evidence="2">
    <location>
        <position position="354"/>
    </location>
</feature>
<sequence>MLNHKPTRNLIDTQSKLGPEETPISDPTLYQSLAGSSLVAYSIADWAGCPATRRSISRYCVLMGDNILSWSSKRQHTLLHSSVEAEYQRVANVFTETTWLRNLLREIYTPLLTTTLVYCDNGSYFSVISFEKRIPNLFSKATFIIKMNPQPLDIIRLLPRGIIENILCHVSIKEAAERSVLSREWRTLFLEGVDISKKMLLHLLSSYPSLQNFSLLLMDHNYGEANNDTVADLLKCLPVLEHFTINSWAIEWFAKDVVPRKLATSLVNLKDFHLDHVCFIDKYTLAFIVLLMRSSPNLEKIKLSRDSEDADAGKDYSDIWIEHLNELEIEIFCQLEGRVKVYEANLSQVTGAQK</sequence>
<dbReference type="SUPFAM" id="SSF81383">
    <property type="entry name" value="F-box domain"/>
    <property type="match status" value="1"/>
</dbReference>
<dbReference type="PANTHER" id="PTHR11439:SF524">
    <property type="entry name" value="RNA-DIRECTED DNA POLYMERASE, PROTEIN KINASE RLK-PELLE-DLSV FAMILY"/>
    <property type="match status" value="1"/>
</dbReference>
<name>A0A699HB11_TANCI</name>
<evidence type="ECO:0000313" key="2">
    <source>
        <dbReference type="EMBL" id="GEX75849.1"/>
    </source>
</evidence>
<reference evidence="2" key="1">
    <citation type="journal article" date="2019" name="Sci. Rep.">
        <title>Draft genome of Tanacetum cinerariifolium, the natural source of mosquito coil.</title>
        <authorList>
            <person name="Yamashiro T."/>
            <person name="Shiraishi A."/>
            <person name="Satake H."/>
            <person name="Nakayama K."/>
        </authorList>
    </citation>
    <scope>NUCLEOTIDE SEQUENCE</scope>
</reference>
<protein>
    <submittedName>
        <fullName evidence="2">NBS-containing resistance-like protein</fullName>
    </submittedName>
</protein>
<dbReference type="Gene3D" id="3.80.10.10">
    <property type="entry name" value="Ribonuclease Inhibitor"/>
    <property type="match status" value="1"/>
</dbReference>
<proteinExistence type="predicted"/>
<accession>A0A699HB11</accession>
<dbReference type="SUPFAM" id="SSF52047">
    <property type="entry name" value="RNI-like"/>
    <property type="match status" value="1"/>
</dbReference>